<comment type="subunit">
    <text evidence="5">Heterodimer of an alpha and a beta subunit.</text>
</comment>
<dbReference type="FunFam" id="3.40.50.620:FF:000011">
    <property type="entry name" value="Electron transfer flavoprotein subunit beta"/>
    <property type="match status" value="1"/>
</dbReference>
<sequence>MAKALVCIKRVVDYAVKVRVMASKAGVDIANVKHSVNPFCEIAVEEALRMKEAGRLSEVVAVCAGPDKATEQLRQALAMGCDRAVGGGIEPVRTHLRTDQELQPLTVAKLIKKIVEKEDPLLVLMGKQSIDGDMGQTCQLLAAMLGWPQATCASNVVVSDDNTELTVDREVDTGIQKVHLPLPAVMSADLRLNTPRYATLPNLMKAKKKPIEVIPAESLGVDLQSHLQVTSVEEPPARKAGVILSDVDELVDKLKNEAKVL</sequence>
<evidence type="ECO:0000313" key="7">
    <source>
        <dbReference type="EMBL" id="KAF4730361.1"/>
    </source>
</evidence>
<dbReference type="InterPro" id="IPR014730">
    <property type="entry name" value="ETF_a/b_N"/>
</dbReference>
<comment type="subcellular location">
    <subcellularLocation>
        <location evidence="1 5">Mitochondrion matrix</location>
    </subcellularLocation>
</comment>
<accession>A0A7J6SCA5</accession>
<evidence type="ECO:0000256" key="5">
    <source>
        <dbReference type="PIRNR" id="PIRNR000090"/>
    </source>
</evidence>
<dbReference type="OMA" id="EINQPRI"/>
<evidence type="ECO:0000313" key="8">
    <source>
        <dbReference type="Proteomes" id="UP000553632"/>
    </source>
</evidence>
<name>A0A7J6SCA5_PEROL</name>
<organism evidence="7 8">
    <name type="scientific">Perkinsus olseni</name>
    <name type="common">Perkinsus atlanticus</name>
    <dbReference type="NCBI Taxonomy" id="32597"/>
    <lineage>
        <taxon>Eukaryota</taxon>
        <taxon>Sar</taxon>
        <taxon>Alveolata</taxon>
        <taxon>Perkinsozoa</taxon>
        <taxon>Perkinsea</taxon>
        <taxon>Perkinsida</taxon>
        <taxon>Perkinsidae</taxon>
        <taxon>Perkinsus</taxon>
    </lineage>
</organism>
<evidence type="ECO:0000259" key="6">
    <source>
        <dbReference type="SMART" id="SM00893"/>
    </source>
</evidence>
<comment type="function">
    <text evidence="5">The electron transfer flavoprotein serves as a specific electron acceptor for several dehydrogenases, including five acyl-CoA dehydrogenases, glutaryl-CoA and sarcosine dehydrogenase. It transfers the electrons to the main mitochondrial respiratory chain via ETF-ubiquinone oxidoreductase (ETF dehydrogenase).</text>
</comment>
<dbReference type="SUPFAM" id="SSF52402">
    <property type="entry name" value="Adenine nucleotide alpha hydrolases-like"/>
    <property type="match status" value="1"/>
</dbReference>
<feature type="domain" description="Electron transfer flavoprotein alpha/beta-subunit N-terminal" evidence="6">
    <location>
        <begin position="24"/>
        <end position="223"/>
    </location>
</feature>
<evidence type="ECO:0000256" key="2">
    <source>
        <dbReference type="ARBA" id="ARBA00007557"/>
    </source>
</evidence>
<dbReference type="PANTHER" id="PTHR21294:SF8">
    <property type="entry name" value="ELECTRON TRANSFER FLAVOPROTEIN SUBUNIT BETA"/>
    <property type="match status" value="1"/>
</dbReference>
<dbReference type="CDD" id="cd01714">
    <property type="entry name" value="ETF_beta"/>
    <property type="match status" value="1"/>
</dbReference>
<dbReference type="AlphaFoldDB" id="A0A7J6SCA5"/>
<comment type="caution">
    <text evidence="7">The sequence shown here is derived from an EMBL/GenBank/DDBJ whole genome shotgun (WGS) entry which is preliminary data.</text>
</comment>
<keyword evidence="5" id="KW-0496">Mitochondrion</keyword>
<dbReference type="InterPro" id="IPR012255">
    <property type="entry name" value="ETF_b"/>
</dbReference>
<evidence type="ECO:0000256" key="3">
    <source>
        <dbReference type="ARBA" id="ARBA00022448"/>
    </source>
</evidence>
<gene>
    <name evidence="7" type="ORF">FOZ63_017151</name>
</gene>
<dbReference type="GO" id="GO:0046395">
    <property type="term" value="P:carboxylic acid catabolic process"/>
    <property type="evidence" value="ECO:0007669"/>
    <property type="project" value="UniProtKB-ARBA"/>
</dbReference>
<dbReference type="InterPro" id="IPR033948">
    <property type="entry name" value="ETF_beta_N"/>
</dbReference>
<dbReference type="Gene3D" id="3.40.50.620">
    <property type="entry name" value="HUPs"/>
    <property type="match status" value="1"/>
</dbReference>
<reference evidence="7 8" key="1">
    <citation type="submission" date="2020-04" db="EMBL/GenBank/DDBJ databases">
        <title>Perkinsus olseni comparative genomics.</title>
        <authorList>
            <person name="Bogema D.R."/>
        </authorList>
    </citation>
    <scope>NUCLEOTIDE SEQUENCE [LARGE SCALE GENOMIC DNA]</scope>
    <source>
        <strain evidence="7 8">ATCC PRA-207</strain>
    </source>
</reference>
<dbReference type="InterPro" id="IPR014729">
    <property type="entry name" value="Rossmann-like_a/b/a_fold"/>
</dbReference>
<dbReference type="Proteomes" id="UP000553632">
    <property type="component" value="Unassembled WGS sequence"/>
</dbReference>
<dbReference type="PANTHER" id="PTHR21294">
    <property type="entry name" value="ELECTRON TRANSFER FLAVOPROTEIN BETA-SUBUNIT"/>
    <property type="match status" value="1"/>
</dbReference>
<evidence type="ECO:0000256" key="4">
    <source>
        <dbReference type="ARBA" id="ARBA00022982"/>
    </source>
</evidence>
<dbReference type="GO" id="GO:0005759">
    <property type="term" value="C:mitochondrial matrix"/>
    <property type="evidence" value="ECO:0007669"/>
    <property type="project" value="UniProtKB-SubCell"/>
</dbReference>
<dbReference type="EMBL" id="JABANO010019320">
    <property type="protein sequence ID" value="KAF4730361.1"/>
    <property type="molecule type" value="Genomic_DNA"/>
</dbReference>
<keyword evidence="3 5" id="KW-0813">Transport</keyword>
<dbReference type="SMART" id="SM00893">
    <property type="entry name" value="ETF"/>
    <property type="match status" value="1"/>
</dbReference>
<proteinExistence type="inferred from homology"/>
<evidence type="ECO:0000256" key="1">
    <source>
        <dbReference type="ARBA" id="ARBA00004305"/>
    </source>
</evidence>
<dbReference type="PIRSF" id="PIRSF000090">
    <property type="entry name" value="Beta-ETF"/>
    <property type="match status" value="1"/>
</dbReference>
<dbReference type="Pfam" id="PF01012">
    <property type="entry name" value="ETF"/>
    <property type="match status" value="1"/>
</dbReference>
<keyword evidence="4 5" id="KW-0249">Electron transport</keyword>
<comment type="similarity">
    <text evidence="2 5">Belongs to the ETF beta-subunit/FixA family.</text>
</comment>
<keyword evidence="8" id="KW-1185">Reference proteome</keyword>
<dbReference type="GO" id="GO:0009055">
    <property type="term" value="F:electron transfer activity"/>
    <property type="evidence" value="ECO:0007669"/>
    <property type="project" value="InterPro"/>
</dbReference>
<protein>
    <recommendedName>
        <fullName evidence="5">Electron transfer flavoprotein subunit beta</fullName>
        <shortName evidence="5">Beta-ETF</shortName>
    </recommendedName>
</protein>